<evidence type="ECO:0000313" key="3">
    <source>
        <dbReference type="EMBL" id="MFC4608598.1"/>
    </source>
</evidence>
<proteinExistence type="predicted"/>
<evidence type="ECO:0000256" key="2">
    <source>
        <dbReference type="SAM" id="Phobius"/>
    </source>
</evidence>
<evidence type="ECO:0000256" key="1">
    <source>
        <dbReference type="SAM" id="MobiDB-lite"/>
    </source>
</evidence>
<keyword evidence="2" id="KW-1133">Transmembrane helix</keyword>
<dbReference type="RefSeq" id="WP_381194277.1">
    <property type="nucleotide sequence ID" value="NZ_JBHSFE010000010.1"/>
</dbReference>
<feature type="compositionally biased region" description="Basic residues" evidence="1">
    <location>
        <begin position="54"/>
        <end position="66"/>
    </location>
</feature>
<feature type="region of interest" description="Disordered" evidence="1">
    <location>
        <begin position="1"/>
        <end position="66"/>
    </location>
</feature>
<dbReference type="Proteomes" id="UP001595993">
    <property type="component" value="Unassembled WGS sequence"/>
</dbReference>
<protein>
    <recommendedName>
        <fullName evidence="5">DUF3040 domain-containing protein</fullName>
    </recommendedName>
</protein>
<evidence type="ECO:0000313" key="4">
    <source>
        <dbReference type="Proteomes" id="UP001595993"/>
    </source>
</evidence>
<organism evidence="3 4">
    <name type="scientific">Streptomyces maoxianensis</name>
    <dbReference type="NCBI Taxonomy" id="1459942"/>
    <lineage>
        <taxon>Bacteria</taxon>
        <taxon>Bacillati</taxon>
        <taxon>Actinomycetota</taxon>
        <taxon>Actinomycetes</taxon>
        <taxon>Kitasatosporales</taxon>
        <taxon>Streptomycetaceae</taxon>
        <taxon>Streptomyces</taxon>
    </lineage>
</organism>
<dbReference type="EMBL" id="JBHSFE010000010">
    <property type="protein sequence ID" value="MFC4608598.1"/>
    <property type="molecule type" value="Genomic_DNA"/>
</dbReference>
<gene>
    <name evidence="3" type="ORF">ACFO9E_12315</name>
</gene>
<name>A0ABV9G2N7_9ACTN</name>
<sequence>MSAELPESSIPDEAWEEFQRESEGPARLAAPKEPSARARMVTERLRREDEAARRHGKGRGWRMRGRTQVRSEPDVWRAWPSRRRQARRRRGWGAFWVLVVVGVVLVLMNPAMSLSWLVG</sequence>
<accession>A0ABV9G2N7</accession>
<keyword evidence="2" id="KW-0812">Transmembrane</keyword>
<keyword evidence="4" id="KW-1185">Reference proteome</keyword>
<feature type="compositionally biased region" description="Basic and acidic residues" evidence="1">
    <location>
        <begin position="34"/>
        <end position="53"/>
    </location>
</feature>
<comment type="caution">
    <text evidence="3">The sequence shown here is derived from an EMBL/GenBank/DDBJ whole genome shotgun (WGS) entry which is preliminary data.</text>
</comment>
<keyword evidence="2" id="KW-0472">Membrane</keyword>
<feature type="transmembrane region" description="Helical" evidence="2">
    <location>
        <begin position="92"/>
        <end position="118"/>
    </location>
</feature>
<reference evidence="4" key="1">
    <citation type="journal article" date="2019" name="Int. J. Syst. Evol. Microbiol.">
        <title>The Global Catalogue of Microorganisms (GCM) 10K type strain sequencing project: providing services to taxonomists for standard genome sequencing and annotation.</title>
        <authorList>
            <consortium name="The Broad Institute Genomics Platform"/>
            <consortium name="The Broad Institute Genome Sequencing Center for Infectious Disease"/>
            <person name="Wu L."/>
            <person name="Ma J."/>
        </authorList>
    </citation>
    <scope>NUCLEOTIDE SEQUENCE [LARGE SCALE GENOMIC DNA]</scope>
    <source>
        <strain evidence="4">CGMCC 4.7139</strain>
    </source>
</reference>
<evidence type="ECO:0008006" key="5">
    <source>
        <dbReference type="Google" id="ProtNLM"/>
    </source>
</evidence>